<dbReference type="PANTHER" id="PTHR10937">
    <property type="entry name" value="GLUCOSAMINE--FRUCTOSE-6-PHOSPHATE AMINOTRANSFERASE, ISOMERIZING"/>
    <property type="match status" value="1"/>
</dbReference>
<evidence type="ECO:0000313" key="3">
    <source>
        <dbReference type="EMBL" id="MCQ5122102.1"/>
    </source>
</evidence>
<dbReference type="CDD" id="cd05008">
    <property type="entry name" value="SIS_GlmS_GlmD_1"/>
    <property type="match status" value="1"/>
</dbReference>
<dbReference type="InterPro" id="IPR001347">
    <property type="entry name" value="SIS_dom"/>
</dbReference>
<protein>
    <submittedName>
        <fullName evidence="3">SIS domain-containing protein</fullName>
    </submittedName>
</protein>
<dbReference type="RefSeq" id="WP_102267794.1">
    <property type="nucleotide sequence ID" value="NZ_CALVCM010000011.1"/>
</dbReference>
<keyword evidence="4" id="KW-1185">Reference proteome</keyword>
<dbReference type="PROSITE" id="PS51464">
    <property type="entry name" value="SIS"/>
    <property type="match status" value="1"/>
</dbReference>
<evidence type="ECO:0000313" key="4">
    <source>
        <dbReference type="Proteomes" id="UP001524435"/>
    </source>
</evidence>
<comment type="caution">
    <text evidence="3">The sequence shown here is derived from an EMBL/GenBank/DDBJ whole genome shotgun (WGS) entry which is preliminary data.</text>
</comment>
<evidence type="ECO:0000259" key="2">
    <source>
        <dbReference type="PROSITE" id="PS51464"/>
    </source>
</evidence>
<dbReference type="Proteomes" id="UP001524435">
    <property type="component" value="Unassembled WGS sequence"/>
</dbReference>
<reference evidence="3 4" key="1">
    <citation type="submission" date="2022-06" db="EMBL/GenBank/DDBJ databases">
        <title>Isolation of gut microbiota from human fecal samples.</title>
        <authorList>
            <person name="Pamer E.G."/>
            <person name="Barat B."/>
            <person name="Waligurski E."/>
            <person name="Medina S."/>
            <person name="Paddock L."/>
            <person name="Mostad J."/>
        </authorList>
    </citation>
    <scope>NUCLEOTIDE SEQUENCE [LARGE SCALE GENOMIC DNA]</scope>
    <source>
        <strain evidence="3 4">DFI.6.1</strain>
    </source>
</reference>
<proteinExistence type="predicted"/>
<dbReference type="InterPro" id="IPR035490">
    <property type="entry name" value="GlmS/FrlB_SIS"/>
</dbReference>
<accession>A0ABT1SLK2</accession>
<keyword evidence="1" id="KW-0677">Repeat</keyword>
<organism evidence="3 4">
    <name type="scientific">Massilicoli timonensis</name>
    <dbReference type="NCBI Taxonomy" id="2015901"/>
    <lineage>
        <taxon>Bacteria</taxon>
        <taxon>Bacillati</taxon>
        <taxon>Bacillota</taxon>
        <taxon>Erysipelotrichia</taxon>
        <taxon>Erysipelotrichales</taxon>
        <taxon>Erysipelotrichaceae</taxon>
        <taxon>Massilicoli</taxon>
    </lineage>
</organism>
<dbReference type="CDD" id="cd05009">
    <property type="entry name" value="SIS_GlmS_GlmD_2"/>
    <property type="match status" value="1"/>
</dbReference>
<name>A0ABT1SLK2_9FIRM</name>
<evidence type="ECO:0000256" key="1">
    <source>
        <dbReference type="ARBA" id="ARBA00022737"/>
    </source>
</evidence>
<feature type="domain" description="SIS" evidence="2">
    <location>
        <begin position="33"/>
        <end position="179"/>
    </location>
</feature>
<dbReference type="InterPro" id="IPR046348">
    <property type="entry name" value="SIS_dom_sf"/>
</dbReference>
<dbReference type="Gene3D" id="3.40.50.10490">
    <property type="entry name" value="Glucose-6-phosphate isomerase like protein, domain 1"/>
    <property type="match status" value="2"/>
</dbReference>
<dbReference type="PANTHER" id="PTHR10937:SF17">
    <property type="entry name" value="GLUCOSAMINE-FRUCTOSE-6-PHOSPHATE AMINOTRANSFERASE"/>
    <property type="match status" value="1"/>
</dbReference>
<sequence>MSENKKNMNDFILEAREVGLENLGKRKELTASLVDLYVKNNYKDVTIVACGSSSNASNCAKVFMRDVLDAEVKVVSPFTFEHYENKVSDDTMVFVISQSGYSTNSISALDKLRAMGKQAIGITGDVNSDMKDHCDLLVDYGVGVETVGYVTKGVVTLCEYLMLFALEAALRTGRINEERYQYFIDQIELAFTCHKEMYDATLAFYEKNKKVLLSMPHVYVCSCGAAMGPALEGALKIGETIQIPSFAYEIEEYIHGPNLQLTPNYPVFFIDNHDETSSRIAQIYDATSAVSDKTFMISNNRKGDRIISIEHATCPNVAPLYEVVPFQYLAYKVTTELKKWSKHPMFKEFDKIASSKSENYRTNSPLATNEDEL</sequence>
<dbReference type="InterPro" id="IPR035466">
    <property type="entry name" value="GlmS/AgaS_SIS"/>
</dbReference>
<dbReference type="EMBL" id="JANGCH010000009">
    <property type="protein sequence ID" value="MCQ5122102.1"/>
    <property type="molecule type" value="Genomic_DNA"/>
</dbReference>
<dbReference type="SUPFAM" id="SSF53697">
    <property type="entry name" value="SIS domain"/>
    <property type="match status" value="1"/>
</dbReference>
<gene>
    <name evidence="3" type="ORF">NE663_07505</name>
</gene>
<dbReference type="Pfam" id="PF01380">
    <property type="entry name" value="SIS"/>
    <property type="match status" value="2"/>
</dbReference>